<keyword evidence="12" id="KW-1185">Reference proteome</keyword>
<evidence type="ECO:0000313" key="11">
    <source>
        <dbReference type="EMBL" id="EAR99436.1"/>
    </source>
</evidence>
<dbReference type="EMBL" id="GG662639">
    <property type="protein sequence ID" value="EAR99436.1"/>
    <property type="molecule type" value="Genomic_DNA"/>
</dbReference>
<keyword evidence="5" id="KW-0067">ATP-binding</keyword>
<keyword evidence="6 8" id="KW-1133">Transmembrane helix</keyword>
<dbReference type="GO" id="GO:0140359">
    <property type="term" value="F:ABC-type transporter activity"/>
    <property type="evidence" value="ECO:0007669"/>
    <property type="project" value="InterPro"/>
</dbReference>
<organism evidence="11 12">
    <name type="scientific">Tetrahymena thermophila (strain SB210)</name>
    <dbReference type="NCBI Taxonomy" id="312017"/>
    <lineage>
        <taxon>Eukaryota</taxon>
        <taxon>Sar</taxon>
        <taxon>Alveolata</taxon>
        <taxon>Ciliophora</taxon>
        <taxon>Intramacronucleata</taxon>
        <taxon>Oligohymenophorea</taxon>
        <taxon>Hymenostomatida</taxon>
        <taxon>Tetrahymenina</taxon>
        <taxon>Tetrahymenidae</taxon>
        <taxon>Tetrahymena</taxon>
    </lineage>
</organism>
<dbReference type="SMART" id="SM00382">
    <property type="entry name" value="AAA"/>
    <property type="match status" value="1"/>
</dbReference>
<feature type="transmembrane region" description="Helical" evidence="8">
    <location>
        <begin position="45"/>
        <end position="66"/>
    </location>
</feature>
<dbReference type="Gene3D" id="3.40.50.300">
    <property type="entry name" value="P-loop containing nucleotide triphosphate hydrolases"/>
    <property type="match status" value="1"/>
</dbReference>
<dbReference type="PROSITE" id="PS50893">
    <property type="entry name" value="ABC_TRANSPORTER_2"/>
    <property type="match status" value="1"/>
</dbReference>
<feature type="transmembrane region" description="Helical" evidence="8">
    <location>
        <begin position="182"/>
        <end position="200"/>
    </location>
</feature>
<reference evidence="12" key="1">
    <citation type="journal article" date="2006" name="PLoS Biol.">
        <title>Macronuclear genome sequence of the ciliate Tetrahymena thermophila, a model eukaryote.</title>
        <authorList>
            <person name="Eisen J.A."/>
            <person name="Coyne R.S."/>
            <person name="Wu M."/>
            <person name="Wu D."/>
            <person name="Thiagarajan M."/>
            <person name="Wortman J.R."/>
            <person name="Badger J.H."/>
            <person name="Ren Q."/>
            <person name="Amedeo P."/>
            <person name="Jones K.M."/>
            <person name="Tallon L.J."/>
            <person name="Delcher A.L."/>
            <person name="Salzberg S.L."/>
            <person name="Silva J.C."/>
            <person name="Haas B.J."/>
            <person name="Majoros W.H."/>
            <person name="Farzad M."/>
            <person name="Carlton J.M."/>
            <person name="Smith R.K. Jr."/>
            <person name="Garg J."/>
            <person name="Pearlman R.E."/>
            <person name="Karrer K.M."/>
            <person name="Sun L."/>
            <person name="Manning G."/>
            <person name="Elde N.C."/>
            <person name="Turkewitz A.P."/>
            <person name="Asai D.J."/>
            <person name="Wilkes D.E."/>
            <person name="Wang Y."/>
            <person name="Cai H."/>
            <person name="Collins K."/>
            <person name="Stewart B.A."/>
            <person name="Lee S.R."/>
            <person name="Wilamowska K."/>
            <person name="Weinberg Z."/>
            <person name="Ruzzo W.L."/>
            <person name="Wloga D."/>
            <person name="Gaertig J."/>
            <person name="Frankel J."/>
            <person name="Tsao C.-C."/>
            <person name="Gorovsky M.A."/>
            <person name="Keeling P.J."/>
            <person name="Waller R.F."/>
            <person name="Patron N.J."/>
            <person name="Cherry J.M."/>
            <person name="Stover N.A."/>
            <person name="Krieger C.J."/>
            <person name="del Toro C."/>
            <person name="Ryder H.F."/>
            <person name="Williamson S.C."/>
            <person name="Barbeau R.A."/>
            <person name="Hamilton E.P."/>
            <person name="Orias E."/>
        </authorList>
    </citation>
    <scope>NUCLEOTIDE SEQUENCE [LARGE SCALE GENOMIC DNA]</scope>
    <source>
        <strain evidence="12">SB210</strain>
    </source>
</reference>
<evidence type="ECO:0000313" key="12">
    <source>
        <dbReference type="Proteomes" id="UP000009168"/>
    </source>
</evidence>
<evidence type="ECO:0000256" key="1">
    <source>
        <dbReference type="ARBA" id="ARBA00004141"/>
    </source>
</evidence>
<evidence type="ECO:0000256" key="4">
    <source>
        <dbReference type="ARBA" id="ARBA00022741"/>
    </source>
</evidence>
<dbReference type="Proteomes" id="UP000009168">
    <property type="component" value="Unassembled WGS sequence"/>
</dbReference>
<evidence type="ECO:0000256" key="2">
    <source>
        <dbReference type="ARBA" id="ARBA00022448"/>
    </source>
</evidence>
<dbReference type="GO" id="GO:0005737">
    <property type="term" value="C:cytoplasm"/>
    <property type="evidence" value="ECO:0007669"/>
    <property type="project" value="UniProtKB-ARBA"/>
</dbReference>
<dbReference type="Pfam" id="PF00005">
    <property type="entry name" value="ABC_tran"/>
    <property type="match status" value="1"/>
</dbReference>
<dbReference type="FunFam" id="3.40.50.300:FF:000604">
    <property type="entry name" value="ABC transporter B family member 28"/>
    <property type="match status" value="1"/>
</dbReference>
<dbReference type="HOGENOM" id="CLU_000604_84_3_1"/>
<name>I7MKK2_TETTS</name>
<dbReference type="eggNOG" id="KOG0058">
    <property type="taxonomic scope" value="Eukaryota"/>
</dbReference>
<dbReference type="InParanoid" id="I7MKK2"/>
<evidence type="ECO:0000256" key="5">
    <source>
        <dbReference type="ARBA" id="ARBA00022840"/>
    </source>
</evidence>
<dbReference type="PANTHER" id="PTHR24221">
    <property type="entry name" value="ATP-BINDING CASSETTE SUB-FAMILY B"/>
    <property type="match status" value="1"/>
</dbReference>
<evidence type="ECO:0000256" key="8">
    <source>
        <dbReference type="SAM" id="Phobius"/>
    </source>
</evidence>
<dbReference type="GO" id="GO:0016887">
    <property type="term" value="F:ATP hydrolysis activity"/>
    <property type="evidence" value="ECO:0007669"/>
    <property type="project" value="InterPro"/>
</dbReference>
<evidence type="ECO:0000259" key="9">
    <source>
        <dbReference type="PROSITE" id="PS50893"/>
    </source>
</evidence>
<proteinExistence type="predicted"/>
<keyword evidence="3 8" id="KW-0812">Transmembrane</keyword>
<dbReference type="GO" id="GO:0016020">
    <property type="term" value="C:membrane"/>
    <property type="evidence" value="ECO:0007669"/>
    <property type="project" value="UniProtKB-SubCell"/>
</dbReference>
<dbReference type="STRING" id="312017.I7MKK2"/>
<keyword evidence="4" id="KW-0547">Nucleotide-binding</keyword>
<dbReference type="GeneID" id="7822968"/>
<feature type="domain" description="ABC transporter" evidence="9">
    <location>
        <begin position="415"/>
        <end position="656"/>
    </location>
</feature>
<dbReference type="AlphaFoldDB" id="I7MKK2"/>
<dbReference type="SUPFAM" id="SSF52540">
    <property type="entry name" value="P-loop containing nucleoside triphosphate hydrolases"/>
    <property type="match status" value="1"/>
</dbReference>
<keyword evidence="7 8" id="KW-0472">Membrane</keyword>
<feature type="domain" description="ABC transmembrane type-1" evidence="10">
    <location>
        <begin position="51"/>
        <end position="331"/>
    </location>
</feature>
<dbReference type="Gene3D" id="1.20.1560.10">
    <property type="entry name" value="ABC transporter type 1, transmembrane domain"/>
    <property type="match status" value="2"/>
</dbReference>
<dbReference type="Pfam" id="PF00664">
    <property type="entry name" value="ABC_membrane"/>
    <property type="match status" value="1"/>
</dbReference>
<sequence length="844" mass="98271">MSVWQLVQFEQTQKEVSESILKDVEVTDQEAKDFVWDVFKSQWKMVVLTQIVGLASTSMTVIKPFLVQNFIKKALQGNIEPLKYEALQYMLVIILLRIFQPLKQYIYLQYRIKMKVKIKEELYYHILSKDITFFEVIKVSELKKIFEKGVDSVVELASASKLYDCLSRFIEYLGNCIFVLKLSWHLALIMIGFSAIQYIWNKISEKKKKEIIQRWNDSKNSSTGNFEEVVQHAHLVKSFAKERQEIKSFIQNFSKLEKQSNWDDFLFELLQSINYFLLQFQIPVILYIGAVFFIYEGNLQKIGILQTLVNQSFSFTYIVDTFRDLYILMLSSSEEKVLMTKQVYKLYKLKAHQGLCEDFEVKKPEEPKEQTQITDDTIKSAKNFLTVQEDLPDVDFFKLNRQISSVHNEDLKGNIVFDNVSFKYAKEKEKYALKNISFEAKEGQSIAIVGNTGSGKSTIVKMIERFLDPDQGQVLINGLNLMSIPLKQLRIQVGYVQQEPILFNRTIEENITYGVEKYTDQDIEEICEKAGVADFIFDPERFPEVLKTKIGVKGTQLSGGEKQRIAIARALLKKPKILIFDEATSALDSECEFQVQQCIDNLIEKREMTIFIVAHRLSTIATCDKILVMKKGELVQQGTHEELLEDEEGAYKKLIHRQLILDKELTKQQKIQYLRGNSGDIVTEEQPQPQKQKELKEEHDLTVARSVRQSMIEMVKNKFYNSKFLDLQTMQNEIIECMELAAFKATNAETQNKLLQKYFKNKEPLEQANERKKERRFSYQLTPTLANDDQEGVYRRRERHLTESLKTIIPSLFKSVSSVPRYETQKPDIKLNIINEAGEVKKEL</sequence>
<dbReference type="PROSITE" id="PS00211">
    <property type="entry name" value="ABC_TRANSPORTER_1"/>
    <property type="match status" value="1"/>
</dbReference>
<comment type="subcellular location">
    <subcellularLocation>
        <location evidence="1">Membrane</location>
        <topology evidence="1">Multi-pass membrane protein</topology>
    </subcellularLocation>
</comment>
<dbReference type="SUPFAM" id="SSF90123">
    <property type="entry name" value="ABC transporter transmembrane region"/>
    <property type="match status" value="1"/>
</dbReference>
<dbReference type="RefSeq" id="XP_001019681.1">
    <property type="nucleotide sequence ID" value="XM_001019681.1"/>
</dbReference>
<dbReference type="InterPro" id="IPR017871">
    <property type="entry name" value="ABC_transporter-like_CS"/>
</dbReference>
<accession>I7MKK2</accession>
<dbReference type="PROSITE" id="PS50929">
    <property type="entry name" value="ABC_TM1F"/>
    <property type="match status" value="1"/>
</dbReference>
<gene>
    <name evidence="11" type="ORF">TTHERM_00136000</name>
</gene>
<dbReference type="InterPro" id="IPR003593">
    <property type="entry name" value="AAA+_ATPase"/>
</dbReference>
<evidence type="ECO:0000256" key="7">
    <source>
        <dbReference type="ARBA" id="ARBA00023136"/>
    </source>
</evidence>
<dbReference type="InterPro" id="IPR027417">
    <property type="entry name" value="P-loop_NTPase"/>
</dbReference>
<dbReference type="InterPro" id="IPR039421">
    <property type="entry name" value="Type_1_exporter"/>
</dbReference>
<dbReference type="KEGG" id="tet:TTHERM_00136000"/>
<dbReference type="InterPro" id="IPR003439">
    <property type="entry name" value="ABC_transporter-like_ATP-bd"/>
</dbReference>
<dbReference type="InterPro" id="IPR011527">
    <property type="entry name" value="ABC1_TM_dom"/>
</dbReference>
<dbReference type="PANTHER" id="PTHR24221:SF503">
    <property type="entry name" value="MITOCHONDRIAL POTASSIUM CHANNEL ATP-BINDING SUBUNIT"/>
    <property type="match status" value="1"/>
</dbReference>
<dbReference type="InterPro" id="IPR036640">
    <property type="entry name" value="ABC1_TM_sf"/>
</dbReference>
<dbReference type="OrthoDB" id="6500128at2759"/>
<evidence type="ECO:0000259" key="10">
    <source>
        <dbReference type="PROSITE" id="PS50929"/>
    </source>
</evidence>
<evidence type="ECO:0000256" key="6">
    <source>
        <dbReference type="ARBA" id="ARBA00022989"/>
    </source>
</evidence>
<evidence type="ECO:0000256" key="3">
    <source>
        <dbReference type="ARBA" id="ARBA00022692"/>
    </source>
</evidence>
<protein>
    <submittedName>
        <fullName evidence="11">ABC-type multidrug transport system, ATPase and permease component</fullName>
    </submittedName>
</protein>
<keyword evidence="2" id="KW-0813">Transport</keyword>
<dbReference type="GO" id="GO:0005524">
    <property type="term" value="F:ATP binding"/>
    <property type="evidence" value="ECO:0007669"/>
    <property type="project" value="UniProtKB-KW"/>
</dbReference>
<feature type="transmembrane region" description="Helical" evidence="8">
    <location>
        <begin position="275"/>
        <end position="295"/>
    </location>
</feature>